<sequence>MTLRELGASYFKTWKGKILLAATLLAAVLFVCFFADTLALNTYVPKAGQSVIDTFYSEYNPAEETANQIQLSKTYASLTANQEAWTSAEDGLTEGIFCISSEYMEYLVYQIDSADIAAQGKSFGDFNHLWIDSKSDSFYAVLNISGKQIDLTDYYILIRDATGLYGSRAILNFYEAESVNLTNAIVMGTVLAPYAEILCDGASVYGQLKGKELSGETEFYKDLRFTGYRSVMDNLNVLSLKNDAVRIAAIEYLINNDPDYKYQDYTISSAVRVRDAGAVKKININAQDVVFDALEEDLTLFPNLEEITVSGGVLPSFSLEKLPGIKSLAITGTNLEILDLSAATELERLVLDDNPSLTTLDFTNNPKIKILSYSGTPLGWLDYSPLPELYYLDCSNSRVRDYLTISGENLQNVRMLDISGNNNIQTFYLQTFPLLESVNCSNCSILELDFSNSANLTYFKGSYNRLTDIDFRGASNLRFIEAYGGTVTSLDLRGLQPQTVYCTVKMITDEGEVYPSGFEPAPTPAEEQSAEAGETVE</sequence>
<evidence type="ECO:0000313" key="6">
    <source>
        <dbReference type="Proteomes" id="UP000824089"/>
    </source>
</evidence>
<evidence type="ECO:0000259" key="4">
    <source>
        <dbReference type="Pfam" id="PF20597"/>
    </source>
</evidence>
<dbReference type="PANTHER" id="PTHR47566:SF1">
    <property type="entry name" value="PROTEIN NUD1"/>
    <property type="match status" value="1"/>
</dbReference>
<dbReference type="PANTHER" id="PTHR47566">
    <property type="match status" value="1"/>
</dbReference>
<gene>
    <name evidence="5" type="ORF">IAD50_00755</name>
</gene>
<dbReference type="AlphaFoldDB" id="A0A9D1L9F3"/>
<evidence type="ECO:0000256" key="2">
    <source>
        <dbReference type="ARBA" id="ARBA00022737"/>
    </source>
</evidence>
<dbReference type="InterPro" id="IPR032675">
    <property type="entry name" value="LRR_dom_sf"/>
</dbReference>
<reference evidence="5" key="2">
    <citation type="journal article" date="2021" name="PeerJ">
        <title>Extensive microbial diversity within the chicken gut microbiome revealed by metagenomics and culture.</title>
        <authorList>
            <person name="Gilroy R."/>
            <person name="Ravi A."/>
            <person name="Getino M."/>
            <person name="Pursley I."/>
            <person name="Horton D.L."/>
            <person name="Alikhan N.F."/>
            <person name="Baker D."/>
            <person name="Gharbi K."/>
            <person name="Hall N."/>
            <person name="Watson M."/>
            <person name="Adriaenssens E.M."/>
            <person name="Foster-Nyarko E."/>
            <person name="Jarju S."/>
            <person name="Secka A."/>
            <person name="Antonio M."/>
            <person name="Oren A."/>
            <person name="Chaudhuri R.R."/>
            <person name="La Ragione R."/>
            <person name="Hildebrand F."/>
            <person name="Pallen M.J."/>
        </authorList>
    </citation>
    <scope>NUCLEOTIDE SEQUENCE</scope>
    <source>
        <strain evidence="5">CHK195-4489</strain>
    </source>
</reference>
<dbReference type="InterPro" id="IPR026588">
    <property type="entry name" value="Choice_anch_A"/>
</dbReference>
<proteinExistence type="predicted"/>
<evidence type="ECO:0000256" key="3">
    <source>
        <dbReference type="SAM" id="MobiDB-lite"/>
    </source>
</evidence>
<dbReference type="Proteomes" id="UP000824089">
    <property type="component" value="Unassembled WGS sequence"/>
</dbReference>
<feature type="domain" description="Choice-of-anchor A" evidence="4">
    <location>
        <begin position="47"/>
        <end position="219"/>
    </location>
</feature>
<evidence type="ECO:0000313" key="5">
    <source>
        <dbReference type="EMBL" id="HIU28806.1"/>
    </source>
</evidence>
<dbReference type="NCBIfam" id="TIGR04215">
    <property type="entry name" value="choice_anch_A"/>
    <property type="match status" value="1"/>
</dbReference>
<accession>A0A9D1L9F3</accession>
<organism evidence="5 6">
    <name type="scientific">Candidatus Egerieisoma faecipullorum</name>
    <dbReference type="NCBI Taxonomy" id="2840963"/>
    <lineage>
        <taxon>Bacteria</taxon>
        <taxon>Bacillati</taxon>
        <taxon>Bacillota</taxon>
        <taxon>Clostridia</taxon>
        <taxon>Eubacteriales</taxon>
        <taxon>Clostridiaceae</taxon>
        <taxon>Clostridiaceae incertae sedis</taxon>
        <taxon>Candidatus Egerieisoma</taxon>
    </lineage>
</organism>
<evidence type="ECO:0000256" key="1">
    <source>
        <dbReference type="ARBA" id="ARBA00022614"/>
    </source>
</evidence>
<reference evidence="5" key="1">
    <citation type="submission" date="2020-10" db="EMBL/GenBank/DDBJ databases">
        <authorList>
            <person name="Gilroy R."/>
        </authorList>
    </citation>
    <scope>NUCLEOTIDE SEQUENCE</scope>
    <source>
        <strain evidence="5">CHK195-4489</strain>
    </source>
</reference>
<name>A0A9D1L9F3_9CLOT</name>
<dbReference type="SUPFAM" id="SSF52058">
    <property type="entry name" value="L domain-like"/>
    <property type="match status" value="1"/>
</dbReference>
<keyword evidence="1" id="KW-0433">Leucine-rich repeat</keyword>
<dbReference type="GO" id="GO:0035591">
    <property type="term" value="F:signaling adaptor activity"/>
    <property type="evidence" value="ECO:0007669"/>
    <property type="project" value="TreeGrafter"/>
</dbReference>
<comment type="caution">
    <text evidence="5">The sequence shown here is derived from an EMBL/GenBank/DDBJ whole genome shotgun (WGS) entry which is preliminary data.</text>
</comment>
<dbReference type="Pfam" id="PF20597">
    <property type="entry name" value="pAdhesive_15"/>
    <property type="match status" value="1"/>
</dbReference>
<dbReference type="Gene3D" id="3.80.10.10">
    <property type="entry name" value="Ribonuclease Inhibitor"/>
    <property type="match status" value="1"/>
</dbReference>
<keyword evidence="2" id="KW-0677">Repeat</keyword>
<protein>
    <submittedName>
        <fullName evidence="5">Choice-of-anchor A family protein</fullName>
    </submittedName>
</protein>
<feature type="region of interest" description="Disordered" evidence="3">
    <location>
        <begin position="515"/>
        <end position="537"/>
    </location>
</feature>
<dbReference type="EMBL" id="DVMM01000014">
    <property type="protein sequence ID" value="HIU28806.1"/>
    <property type="molecule type" value="Genomic_DNA"/>
</dbReference>
<dbReference type="InterPro" id="IPR052574">
    <property type="entry name" value="CDIRP"/>
</dbReference>